<feature type="transmembrane region" description="Helical" evidence="1">
    <location>
        <begin position="204"/>
        <end position="225"/>
    </location>
</feature>
<keyword evidence="1" id="KW-0472">Membrane</keyword>
<dbReference type="EMBL" id="FNBL01000001">
    <property type="protein sequence ID" value="SDE90339.1"/>
    <property type="molecule type" value="Genomic_DNA"/>
</dbReference>
<organism evidence="2 3">
    <name type="scientific">Celeribacter baekdonensis</name>
    <dbReference type="NCBI Taxonomy" id="875171"/>
    <lineage>
        <taxon>Bacteria</taxon>
        <taxon>Pseudomonadati</taxon>
        <taxon>Pseudomonadota</taxon>
        <taxon>Alphaproteobacteria</taxon>
        <taxon>Rhodobacterales</taxon>
        <taxon>Roseobacteraceae</taxon>
        <taxon>Celeribacter</taxon>
    </lineage>
</organism>
<dbReference type="AlphaFoldDB" id="A0A1G7GQU8"/>
<dbReference type="OrthoDB" id="7865643at2"/>
<keyword evidence="1" id="KW-1133">Transmembrane helix</keyword>
<name>A0A1G7GQU8_9RHOB</name>
<feature type="transmembrane region" description="Helical" evidence="1">
    <location>
        <begin position="163"/>
        <end position="184"/>
    </location>
</feature>
<proteinExistence type="predicted"/>
<evidence type="ECO:0000256" key="1">
    <source>
        <dbReference type="SAM" id="Phobius"/>
    </source>
</evidence>
<evidence type="ECO:0000313" key="2">
    <source>
        <dbReference type="EMBL" id="SDE90339.1"/>
    </source>
</evidence>
<feature type="transmembrane region" description="Helical" evidence="1">
    <location>
        <begin position="81"/>
        <end position="103"/>
    </location>
</feature>
<dbReference type="RefSeq" id="WP_143026725.1">
    <property type="nucleotide sequence ID" value="NZ_FNBL01000001.1"/>
</dbReference>
<gene>
    <name evidence="2" type="ORF">SAMN04488117_101668</name>
</gene>
<keyword evidence="1" id="KW-0812">Transmembrane</keyword>
<dbReference type="Proteomes" id="UP000182284">
    <property type="component" value="Unassembled WGS sequence"/>
</dbReference>
<sequence length="256" mass="29345">MKRTHWISLRSIKVHEFTQTLRFLKKSGHQWPEILTRLSQIQQESTRKAFKSLGMPIAFYYAIKTFGDTTEVAISFNELKLAAPAGLVSMFASITIPFVVLYLQNAFMAIIVRAREVGRIHVRNFSVSAYSQFNGDEEFGLSIPSLPFGFFEEKFPASKILEIILLLLLLFMFLPIFLLSVFLVKYQYEVLMTAETGFTNNLGASLGLISIGSALIYIVLFNCPLPMRKNVPHIRWGFLYRVSKIIPHPQLEKWLQ</sequence>
<accession>A0A1G7GQU8</accession>
<protein>
    <submittedName>
        <fullName evidence="2">Uncharacterized protein</fullName>
    </submittedName>
</protein>
<evidence type="ECO:0000313" key="3">
    <source>
        <dbReference type="Proteomes" id="UP000182284"/>
    </source>
</evidence>
<reference evidence="2 3" key="1">
    <citation type="submission" date="2016-10" db="EMBL/GenBank/DDBJ databases">
        <authorList>
            <person name="de Groot N.N."/>
        </authorList>
    </citation>
    <scope>NUCLEOTIDE SEQUENCE [LARGE SCALE GENOMIC DNA]</scope>
    <source>
        <strain evidence="2 3">DSM 27375</strain>
    </source>
</reference>